<dbReference type="PANTHER" id="PTHR43308:SF5">
    <property type="entry name" value="S-LAYER PROTEIN _ PEPTIDOGLYCAN ENDO-BETA-N-ACETYLGLUCOSAMINIDASE"/>
    <property type="match status" value="1"/>
</dbReference>
<organism evidence="4 5">
    <name type="scientific">Acetivibrio clariflavus (strain DSM 19732 / NBRC 101661 / EBR45)</name>
    <name type="common">Clostridium clariflavum</name>
    <dbReference type="NCBI Taxonomy" id="720554"/>
    <lineage>
        <taxon>Bacteria</taxon>
        <taxon>Bacillati</taxon>
        <taxon>Bacillota</taxon>
        <taxon>Clostridia</taxon>
        <taxon>Eubacteriales</taxon>
        <taxon>Oscillospiraceae</taxon>
        <taxon>Acetivibrio</taxon>
    </lineage>
</organism>
<keyword evidence="2" id="KW-1133">Transmembrane helix</keyword>
<protein>
    <submittedName>
        <fullName evidence="4">Putative S-layer protein</fullName>
    </submittedName>
</protein>
<evidence type="ECO:0000313" key="4">
    <source>
        <dbReference type="EMBL" id="AEV67046.1"/>
    </source>
</evidence>
<keyword evidence="5" id="KW-1185">Reference proteome</keyword>
<reference evidence="4 5" key="2">
    <citation type="journal article" date="2012" name="Stand. Genomic Sci.">
        <title>Complete Genome Sequence of Clostridium clariflavum DSM 19732.</title>
        <authorList>
            <person name="Izquierdo J.A."/>
            <person name="Goodwin L."/>
            <person name="Davenport K.W."/>
            <person name="Teshima H."/>
            <person name="Bruce D."/>
            <person name="Detter C."/>
            <person name="Tapia R."/>
            <person name="Han S."/>
            <person name="Land M."/>
            <person name="Hauser L."/>
            <person name="Jeffries C.D."/>
            <person name="Han J."/>
            <person name="Pitluck S."/>
            <person name="Nolan M."/>
            <person name="Chen A."/>
            <person name="Huntemann M."/>
            <person name="Mavromatis K."/>
            <person name="Mikhailova N."/>
            <person name="Liolios K."/>
            <person name="Woyke T."/>
            <person name="Lynd L.R."/>
        </authorList>
    </citation>
    <scope>NUCLEOTIDE SEQUENCE [LARGE SCALE GENOMIC DNA]</scope>
    <source>
        <strain evidence="5">DSM 19732 / NBRC 101661 / EBR45</strain>
    </source>
</reference>
<evidence type="ECO:0000313" key="5">
    <source>
        <dbReference type="Proteomes" id="UP000005435"/>
    </source>
</evidence>
<keyword evidence="2" id="KW-0472">Membrane</keyword>
<reference evidence="5" key="1">
    <citation type="submission" date="2011-12" db="EMBL/GenBank/DDBJ databases">
        <title>Complete sequence of Clostridium clariflavum DSM 19732.</title>
        <authorList>
            <consortium name="US DOE Joint Genome Institute"/>
            <person name="Lucas S."/>
            <person name="Han J."/>
            <person name="Lapidus A."/>
            <person name="Cheng J.-F."/>
            <person name="Goodwin L."/>
            <person name="Pitluck S."/>
            <person name="Peters L."/>
            <person name="Teshima H."/>
            <person name="Detter J.C."/>
            <person name="Han C."/>
            <person name="Tapia R."/>
            <person name="Land M."/>
            <person name="Hauser L."/>
            <person name="Kyrpides N."/>
            <person name="Ivanova N."/>
            <person name="Pagani I."/>
            <person name="Kitzmiller T."/>
            <person name="Lynd L."/>
            <person name="Izquierdo J."/>
            <person name="Woyke T."/>
        </authorList>
    </citation>
    <scope>NUCLEOTIDE SEQUENCE [LARGE SCALE GENOMIC DNA]</scope>
    <source>
        <strain evidence="5">DSM 19732 / NBRC 101661 / EBR45</strain>
    </source>
</reference>
<evidence type="ECO:0000259" key="3">
    <source>
        <dbReference type="PROSITE" id="PS51272"/>
    </source>
</evidence>
<name>G8M1W3_ACECE</name>
<feature type="domain" description="SLH" evidence="3">
    <location>
        <begin position="182"/>
        <end position="245"/>
    </location>
</feature>
<dbReference type="eggNOG" id="COG1404">
    <property type="taxonomic scope" value="Bacteria"/>
</dbReference>
<dbReference type="InterPro" id="IPR001119">
    <property type="entry name" value="SLH_dom"/>
</dbReference>
<accession>G8M1W3</accession>
<dbReference type="STRING" id="720554.Clocl_0305"/>
<dbReference type="PROSITE" id="PS51272">
    <property type="entry name" value="SLH"/>
    <property type="match status" value="2"/>
</dbReference>
<dbReference type="EMBL" id="CP003065">
    <property type="protein sequence ID" value="AEV67046.1"/>
    <property type="molecule type" value="Genomic_DNA"/>
</dbReference>
<evidence type="ECO:0000256" key="1">
    <source>
        <dbReference type="ARBA" id="ARBA00022737"/>
    </source>
</evidence>
<dbReference type="HOGENOM" id="CLU_985906_0_0_9"/>
<dbReference type="AlphaFoldDB" id="G8M1W3"/>
<feature type="domain" description="SLH" evidence="3">
    <location>
        <begin position="122"/>
        <end position="181"/>
    </location>
</feature>
<proteinExistence type="predicted"/>
<dbReference type="PANTHER" id="PTHR43308">
    <property type="entry name" value="OUTER MEMBRANE PROTEIN ALPHA-RELATED"/>
    <property type="match status" value="1"/>
</dbReference>
<evidence type="ECO:0000256" key="2">
    <source>
        <dbReference type="SAM" id="Phobius"/>
    </source>
</evidence>
<dbReference type="Pfam" id="PF00395">
    <property type="entry name" value="SLH"/>
    <property type="match status" value="2"/>
</dbReference>
<keyword evidence="2" id="KW-0812">Transmembrane</keyword>
<sequence length="299" mass="33995" precursor="true">MEIKINPKKKDLGYAVMNINKVAVYIIVICSMIFLNVNFSSAHGLNYEIERLGNNKERVILKWSNEEEKKGFALVYHYFANGKTLHIGYELKEGYPTEAYLDYDLNSVLYPIRVNLHEVGKNDDTPFTDINGLETEEYIRHLHDVGIINGFPDGAFLPENPISRAEFVVIMVKALGIEGKSRNIKGFVDIDRHWARDYILLAADNGLISGYEDGTVRPDKPITVAEVSSILARSFSFKTTKNGIYSKVRQDKWYSAAVKKMFDVGILNTKDSIYNFFDEESNISRANCAMMISRAISTY</sequence>
<dbReference type="Proteomes" id="UP000005435">
    <property type="component" value="Chromosome"/>
</dbReference>
<dbReference type="KEGG" id="ccl:Clocl_0305"/>
<dbReference type="InterPro" id="IPR051465">
    <property type="entry name" value="Cell_Envelope_Struct_Comp"/>
</dbReference>
<feature type="transmembrane region" description="Helical" evidence="2">
    <location>
        <begin position="12"/>
        <end position="35"/>
    </location>
</feature>
<gene>
    <name evidence="4" type="ordered locus">Clocl_0305</name>
</gene>
<keyword evidence="1" id="KW-0677">Repeat</keyword>